<evidence type="ECO:0000313" key="2">
    <source>
        <dbReference type="Proteomes" id="UP001221142"/>
    </source>
</evidence>
<keyword evidence="2" id="KW-1185">Reference proteome</keyword>
<dbReference type="SUPFAM" id="SSF52047">
    <property type="entry name" value="RNI-like"/>
    <property type="match status" value="1"/>
</dbReference>
<protein>
    <submittedName>
        <fullName evidence="1">Uncharacterized protein</fullName>
    </submittedName>
</protein>
<sequence length="260" mass="29507">MYLKLLEALAINPSPSLTSLELVNIMAIPDSLYSREDLFAIFRPLKKLEIAAIRGDCRDASLEGESDGTFEVEGTYTDPQLVAEFWDTIVPSVVRRATALTSLTLRTNQWIGGHPAMSFKDIFLPQLSELVLQKFHLEPVDPDYDIVQFVIRHKATLTRLDLRHCAIGCWYNDQGWRSWHAVFTTFAMELGKLTEFVFLAFTDDEEEDEFGEQGARFLYSHSLGSADYEIAELDEDVVEGDRPAFEHLQRLVLARKSPGS</sequence>
<dbReference type="Proteomes" id="UP001221142">
    <property type="component" value="Unassembled WGS sequence"/>
</dbReference>
<dbReference type="EMBL" id="JARKIF010000004">
    <property type="protein sequence ID" value="KAJ7641782.1"/>
    <property type="molecule type" value="Genomic_DNA"/>
</dbReference>
<name>A0AAD7C8K8_9AGAR</name>
<proteinExistence type="predicted"/>
<organism evidence="1 2">
    <name type="scientific">Roridomyces roridus</name>
    <dbReference type="NCBI Taxonomy" id="1738132"/>
    <lineage>
        <taxon>Eukaryota</taxon>
        <taxon>Fungi</taxon>
        <taxon>Dikarya</taxon>
        <taxon>Basidiomycota</taxon>
        <taxon>Agaricomycotina</taxon>
        <taxon>Agaricomycetes</taxon>
        <taxon>Agaricomycetidae</taxon>
        <taxon>Agaricales</taxon>
        <taxon>Marasmiineae</taxon>
        <taxon>Mycenaceae</taxon>
        <taxon>Roridomyces</taxon>
    </lineage>
</organism>
<evidence type="ECO:0000313" key="1">
    <source>
        <dbReference type="EMBL" id="KAJ7641782.1"/>
    </source>
</evidence>
<gene>
    <name evidence="1" type="ORF">FB45DRAFT_361810</name>
</gene>
<reference evidence="1" key="1">
    <citation type="submission" date="2023-03" db="EMBL/GenBank/DDBJ databases">
        <title>Massive genome expansion in bonnet fungi (Mycena s.s.) driven by repeated elements and novel gene families across ecological guilds.</title>
        <authorList>
            <consortium name="Lawrence Berkeley National Laboratory"/>
            <person name="Harder C.B."/>
            <person name="Miyauchi S."/>
            <person name="Viragh M."/>
            <person name="Kuo A."/>
            <person name="Thoen E."/>
            <person name="Andreopoulos B."/>
            <person name="Lu D."/>
            <person name="Skrede I."/>
            <person name="Drula E."/>
            <person name="Henrissat B."/>
            <person name="Morin E."/>
            <person name="Kohler A."/>
            <person name="Barry K."/>
            <person name="LaButti K."/>
            <person name="Morin E."/>
            <person name="Salamov A."/>
            <person name="Lipzen A."/>
            <person name="Mereny Z."/>
            <person name="Hegedus B."/>
            <person name="Baldrian P."/>
            <person name="Stursova M."/>
            <person name="Weitz H."/>
            <person name="Taylor A."/>
            <person name="Grigoriev I.V."/>
            <person name="Nagy L.G."/>
            <person name="Martin F."/>
            <person name="Kauserud H."/>
        </authorList>
    </citation>
    <scope>NUCLEOTIDE SEQUENCE</scope>
    <source>
        <strain evidence="1">9284</strain>
    </source>
</reference>
<comment type="caution">
    <text evidence="1">The sequence shown here is derived from an EMBL/GenBank/DDBJ whole genome shotgun (WGS) entry which is preliminary data.</text>
</comment>
<accession>A0AAD7C8K8</accession>
<dbReference type="AlphaFoldDB" id="A0AAD7C8K8"/>